<dbReference type="PANTHER" id="PTHR35122">
    <property type="entry name" value="OSJNBA0093F12.14 PROTEIN"/>
    <property type="match status" value="1"/>
</dbReference>
<protein>
    <submittedName>
        <fullName evidence="2">Uncharacterized protein</fullName>
    </submittedName>
</protein>
<gene>
    <name evidence="2" type="ORF">SASPL_137585</name>
</gene>
<feature type="compositionally biased region" description="Polar residues" evidence="1">
    <location>
        <begin position="1"/>
        <end position="10"/>
    </location>
</feature>
<sequence length="87" mass="9481">MLVNNRSVQASAYEKNPEENVNSTLVPDHVIPPQLDVYWAPHPKTGVFGPATDENPGAEGSTDGGSVLEEKAFFRPLEDLEKPPIQP</sequence>
<comment type="caution">
    <text evidence="2">The sequence shown here is derived from an EMBL/GenBank/DDBJ whole genome shotgun (WGS) entry which is preliminary data.</text>
</comment>
<proteinExistence type="predicted"/>
<feature type="region of interest" description="Disordered" evidence="1">
    <location>
        <begin position="42"/>
        <end position="66"/>
    </location>
</feature>
<dbReference type="PANTHER" id="PTHR35122:SF2">
    <property type="entry name" value="OS04G0598000 PROTEIN"/>
    <property type="match status" value="1"/>
</dbReference>
<evidence type="ECO:0000256" key="1">
    <source>
        <dbReference type="SAM" id="MobiDB-lite"/>
    </source>
</evidence>
<feature type="region of interest" description="Disordered" evidence="1">
    <location>
        <begin position="1"/>
        <end position="25"/>
    </location>
</feature>
<accession>A0A8X8WV89</accession>
<dbReference type="Proteomes" id="UP000298416">
    <property type="component" value="Unassembled WGS sequence"/>
</dbReference>
<dbReference type="AlphaFoldDB" id="A0A8X8WV89"/>
<keyword evidence="3" id="KW-1185">Reference proteome</keyword>
<organism evidence="2">
    <name type="scientific">Salvia splendens</name>
    <name type="common">Scarlet sage</name>
    <dbReference type="NCBI Taxonomy" id="180675"/>
    <lineage>
        <taxon>Eukaryota</taxon>
        <taxon>Viridiplantae</taxon>
        <taxon>Streptophyta</taxon>
        <taxon>Embryophyta</taxon>
        <taxon>Tracheophyta</taxon>
        <taxon>Spermatophyta</taxon>
        <taxon>Magnoliopsida</taxon>
        <taxon>eudicotyledons</taxon>
        <taxon>Gunneridae</taxon>
        <taxon>Pentapetalae</taxon>
        <taxon>asterids</taxon>
        <taxon>lamiids</taxon>
        <taxon>Lamiales</taxon>
        <taxon>Lamiaceae</taxon>
        <taxon>Nepetoideae</taxon>
        <taxon>Mentheae</taxon>
        <taxon>Salviinae</taxon>
        <taxon>Salvia</taxon>
        <taxon>Salvia subgen. Calosphace</taxon>
        <taxon>core Calosphace</taxon>
    </lineage>
</organism>
<reference evidence="2" key="1">
    <citation type="submission" date="2018-01" db="EMBL/GenBank/DDBJ databases">
        <authorList>
            <person name="Mao J.F."/>
        </authorList>
    </citation>
    <scope>NUCLEOTIDE SEQUENCE</scope>
    <source>
        <strain evidence="2">Huo1</strain>
        <tissue evidence="2">Leaf</tissue>
    </source>
</reference>
<reference evidence="2" key="2">
    <citation type="submission" date="2020-08" db="EMBL/GenBank/DDBJ databases">
        <title>Plant Genome Project.</title>
        <authorList>
            <person name="Zhang R.-G."/>
        </authorList>
    </citation>
    <scope>NUCLEOTIDE SEQUENCE</scope>
    <source>
        <strain evidence="2">Huo1</strain>
        <tissue evidence="2">Leaf</tissue>
    </source>
</reference>
<dbReference type="EMBL" id="PNBA02000014">
    <property type="protein sequence ID" value="KAG6400743.1"/>
    <property type="molecule type" value="Genomic_DNA"/>
</dbReference>
<evidence type="ECO:0000313" key="3">
    <source>
        <dbReference type="Proteomes" id="UP000298416"/>
    </source>
</evidence>
<dbReference type="InterPro" id="IPR039291">
    <property type="entry name" value="At5g17165-like"/>
</dbReference>
<evidence type="ECO:0000313" key="2">
    <source>
        <dbReference type="EMBL" id="KAG6400743.1"/>
    </source>
</evidence>
<dbReference type="Pfam" id="PF22272">
    <property type="entry name" value="LEA_3b"/>
    <property type="match status" value="1"/>
</dbReference>
<name>A0A8X8WV89_SALSN</name>